<comment type="similarity">
    <text evidence="1">Belongs to the ComF/GntX family.</text>
</comment>
<dbReference type="eggNOG" id="COG1040">
    <property type="taxonomic scope" value="Bacteria"/>
</dbReference>
<dbReference type="InParanoid" id="A0LVS4"/>
<name>A0LVS4_ACIC1</name>
<evidence type="ECO:0000256" key="1">
    <source>
        <dbReference type="ARBA" id="ARBA00008007"/>
    </source>
</evidence>
<dbReference type="InterPro" id="IPR051910">
    <property type="entry name" value="ComF/GntX_DNA_util-trans"/>
</dbReference>
<protein>
    <submittedName>
        <fullName evidence="2">Amidophosphoribosyltransferases-like protein</fullName>
    </submittedName>
</protein>
<dbReference type="GO" id="GO:0016757">
    <property type="term" value="F:glycosyltransferase activity"/>
    <property type="evidence" value="ECO:0007669"/>
    <property type="project" value="UniProtKB-KW"/>
</dbReference>
<sequence>MCDAAIRAGPLVARQLAEGVPVVAAGGYEGPLRRLLLAYKEHGRRDLRDVLAALLVRNLDFLAATADRIVVVPIPSTRTALRARGWEPVAELARAAAHAAVPPTRVARLLRCRRTVADQAALAATERFVNLAGAYTVSPGMAARFRREQADPPRRTAVLVLDDIVTTGATLGEAVRALRAGGVPVFGAVTVAATRLRRGGTC</sequence>
<dbReference type="SUPFAM" id="SSF53271">
    <property type="entry name" value="PRTase-like"/>
    <property type="match status" value="1"/>
</dbReference>
<dbReference type="HOGENOM" id="CLU_054549_3_0_11"/>
<dbReference type="CDD" id="cd06223">
    <property type="entry name" value="PRTases_typeI"/>
    <property type="match status" value="1"/>
</dbReference>
<keyword evidence="2" id="KW-0808">Transferase</keyword>
<organism evidence="2 3">
    <name type="scientific">Acidothermus cellulolyticus (strain ATCC 43068 / DSM 8971 / 11B)</name>
    <dbReference type="NCBI Taxonomy" id="351607"/>
    <lineage>
        <taxon>Bacteria</taxon>
        <taxon>Bacillati</taxon>
        <taxon>Actinomycetota</taxon>
        <taxon>Actinomycetes</taxon>
        <taxon>Acidothermales</taxon>
        <taxon>Acidothermaceae</taxon>
        <taxon>Acidothermus</taxon>
    </lineage>
</organism>
<keyword evidence="2" id="KW-0328">Glycosyltransferase</keyword>
<dbReference type="InterPro" id="IPR000836">
    <property type="entry name" value="PRTase_dom"/>
</dbReference>
<evidence type="ECO:0000313" key="2">
    <source>
        <dbReference type="EMBL" id="ABK53534.1"/>
    </source>
</evidence>
<dbReference type="AlphaFoldDB" id="A0LVS4"/>
<evidence type="ECO:0000313" key="3">
    <source>
        <dbReference type="Proteomes" id="UP000008221"/>
    </source>
</evidence>
<dbReference type="PANTHER" id="PTHR47505:SF1">
    <property type="entry name" value="DNA UTILIZATION PROTEIN YHGH"/>
    <property type="match status" value="1"/>
</dbReference>
<dbReference type="STRING" id="351607.Acel_1762"/>
<reference evidence="2 3" key="1">
    <citation type="journal article" date="2009" name="Genome Res.">
        <title>Complete genome of the cellulolytic thermophile Acidothermus cellulolyticus 11B provides insights into its ecophysiological and evolutionary adaptations.</title>
        <authorList>
            <person name="Barabote R.D."/>
            <person name="Xie G."/>
            <person name="Leu D.H."/>
            <person name="Normand P."/>
            <person name="Necsulea A."/>
            <person name="Daubin V."/>
            <person name="Medigue C."/>
            <person name="Adney W.S."/>
            <person name="Xu X.C."/>
            <person name="Lapidus A."/>
            <person name="Parales R.E."/>
            <person name="Detter C."/>
            <person name="Pujic P."/>
            <person name="Bruce D."/>
            <person name="Lavire C."/>
            <person name="Challacombe J.F."/>
            <person name="Brettin T.S."/>
            <person name="Berry A.M."/>
        </authorList>
    </citation>
    <scope>NUCLEOTIDE SEQUENCE [LARGE SCALE GENOMIC DNA]</scope>
    <source>
        <strain evidence="3">ATCC 43068 / DSM 8971 / 11B</strain>
    </source>
</reference>
<accession>A0LVS4</accession>
<dbReference type="KEGG" id="ace:Acel_1762"/>
<dbReference type="Gene3D" id="3.40.50.2020">
    <property type="match status" value="1"/>
</dbReference>
<dbReference type="InterPro" id="IPR029057">
    <property type="entry name" value="PRTase-like"/>
</dbReference>
<dbReference type="EMBL" id="CP000481">
    <property type="protein sequence ID" value="ABK53534.1"/>
    <property type="molecule type" value="Genomic_DNA"/>
</dbReference>
<proteinExistence type="inferred from homology"/>
<keyword evidence="3" id="KW-1185">Reference proteome</keyword>
<dbReference type="FunCoup" id="A0LVS4">
    <property type="interactions" value="2"/>
</dbReference>
<gene>
    <name evidence="2" type="ordered locus">Acel_1762</name>
</gene>
<dbReference type="Proteomes" id="UP000008221">
    <property type="component" value="Chromosome"/>
</dbReference>
<dbReference type="PANTHER" id="PTHR47505">
    <property type="entry name" value="DNA UTILIZATION PROTEIN YHGH"/>
    <property type="match status" value="1"/>
</dbReference>